<dbReference type="EMBL" id="CP070368">
    <property type="protein sequence ID" value="QRZ13554.1"/>
    <property type="molecule type" value="Genomic_DNA"/>
</dbReference>
<dbReference type="NCBIfam" id="TIGR02432">
    <property type="entry name" value="lysidine_TilS_N"/>
    <property type="match status" value="1"/>
</dbReference>
<comment type="domain">
    <text evidence="6">The N-terminal region contains the highly conserved SGGXDS motif, predicted to be a P-loop motif involved in ATP binding.</text>
</comment>
<comment type="subcellular location">
    <subcellularLocation>
        <location evidence="6">Cytoplasm</location>
    </subcellularLocation>
</comment>
<dbReference type="InterPro" id="IPR014729">
    <property type="entry name" value="Rossmann-like_a/b/a_fold"/>
</dbReference>
<evidence type="ECO:0000256" key="1">
    <source>
        <dbReference type="ARBA" id="ARBA00022598"/>
    </source>
</evidence>
<dbReference type="Gene3D" id="3.40.50.620">
    <property type="entry name" value="HUPs"/>
    <property type="match status" value="1"/>
</dbReference>
<dbReference type="RefSeq" id="WP_205294547.1">
    <property type="nucleotide sequence ID" value="NZ_CP070368.1"/>
</dbReference>
<organism evidence="8 9">
    <name type="scientific">Paracoccus methylovorus</name>
    <dbReference type="NCBI Taxonomy" id="2812658"/>
    <lineage>
        <taxon>Bacteria</taxon>
        <taxon>Pseudomonadati</taxon>
        <taxon>Pseudomonadota</taxon>
        <taxon>Alphaproteobacteria</taxon>
        <taxon>Rhodobacterales</taxon>
        <taxon>Paracoccaceae</taxon>
        <taxon>Paracoccus</taxon>
    </lineage>
</organism>
<dbReference type="Proteomes" id="UP000663629">
    <property type="component" value="Chromosome 1"/>
</dbReference>
<evidence type="ECO:0000313" key="9">
    <source>
        <dbReference type="Proteomes" id="UP000663629"/>
    </source>
</evidence>
<dbReference type="PANTHER" id="PTHR43033">
    <property type="entry name" value="TRNA(ILE)-LYSIDINE SYNTHASE-RELATED"/>
    <property type="match status" value="1"/>
</dbReference>
<dbReference type="EC" id="6.3.4.19" evidence="6"/>
<accession>A0ABX7JKS8</accession>
<dbReference type="CDD" id="cd01992">
    <property type="entry name" value="TilS_N"/>
    <property type="match status" value="1"/>
</dbReference>
<keyword evidence="4 6" id="KW-0067">ATP-binding</keyword>
<evidence type="ECO:0000256" key="6">
    <source>
        <dbReference type="HAMAP-Rule" id="MF_01161"/>
    </source>
</evidence>
<dbReference type="GO" id="GO:0032267">
    <property type="term" value="F:tRNA(Ile)-lysidine synthase activity"/>
    <property type="evidence" value="ECO:0007669"/>
    <property type="project" value="UniProtKB-EC"/>
</dbReference>
<comment type="similarity">
    <text evidence="6">Belongs to the tRNA(Ile)-lysidine synthase family.</text>
</comment>
<keyword evidence="6" id="KW-0963">Cytoplasm</keyword>
<dbReference type="Pfam" id="PF01171">
    <property type="entry name" value="ATP_bind_3"/>
    <property type="match status" value="1"/>
</dbReference>
<evidence type="ECO:0000313" key="8">
    <source>
        <dbReference type="EMBL" id="QRZ13554.1"/>
    </source>
</evidence>
<dbReference type="PANTHER" id="PTHR43033:SF1">
    <property type="entry name" value="TRNA(ILE)-LYSIDINE SYNTHASE-RELATED"/>
    <property type="match status" value="1"/>
</dbReference>
<keyword evidence="9" id="KW-1185">Reference proteome</keyword>
<feature type="binding site" evidence="6">
    <location>
        <begin position="29"/>
        <end position="34"/>
    </location>
    <ligand>
        <name>ATP</name>
        <dbReference type="ChEBI" id="CHEBI:30616"/>
    </ligand>
</feature>
<keyword evidence="2 6" id="KW-0819">tRNA processing</keyword>
<protein>
    <recommendedName>
        <fullName evidence="6">tRNA(Ile)-lysidine synthase</fullName>
        <ecNumber evidence="6">6.3.4.19</ecNumber>
    </recommendedName>
    <alternativeName>
        <fullName evidence="6">tRNA(Ile)-2-lysyl-cytidine synthase</fullName>
    </alternativeName>
    <alternativeName>
        <fullName evidence="6">tRNA(Ile)-lysidine synthetase</fullName>
    </alternativeName>
</protein>
<dbReference type="SUPFAM" id="SSF52402">
    <property type="entry name" value="Adenine nucleotide alpha hydrolases-like"/>
    <property type="match status" value="1"/>
</dbReference>
<gene>
    <name evidence="6 8" type="primary">tilS</name>
    <name evidence="8" type="ORF">JWJ88_02495</name>
</gene>
<proteinExistence type="inferred from homology"/>
<keyword evidence="3 6" id="KW-0547">Nucleotide-binding</keyword>
<comment type="function">
    <text evidence="6">Ligates lysine onto the cytidine present at position 34 of the AUA codon-specific tRNA(Ile) that contains the anticodon CAU, in an ATP-dependent manner. Cytidine is converted to lysidine, thus changing the amino acid specificity of the tRNA from methionine to isoleucine.</text>
</comment>
<evidence type="ECO:0000256" key="2">
    <source>
        <dbReference type="ARBA" id="ARBA00022694"/>
    </source>
</evidence>
<reference evidence="8 9" key="1">
    <citation type="submission" date="2021-02" db="EMBL/GenBank/DDBJ databases">
        <title>Paracoccus methylovroum sp.nov., a new methanol and methylamine utilizing methylotrophic denitrifer.</title>
        <authorList>
            <person name="Timsy T."/>
            <person name="Behrendt U."/>
            <person name="Ulrich A."/>
            <person name="Spanner T."/>
            <person name="Foesel B.U."/>
            <person name="Horn M.A."/>
            <person name="Kolb S."/>
        </authorList>
    </citation>
    <scope>NUCLEOTIDE SEQUENCE [LARGE SCALE GENOMIC DNA]</scope>
    <source>
        <strain evidence="8 9">H4-D09</strain>
    </source>
</reference>
<dbReference type="InterPro" id="IPR012094">
    <property type="entry name" value="tRNA_Ile_lys_synt"/>
</dbReference>
<dbReference type="InterPro" id="IPR012795">
    <property type="entry name" value="tRNA_Ile_lys_synt_N"/>
</dbReference>
<keyword evidence="1 6" id="KW-0436">Ligase</keyword>
<feature type="domain" description="tRNA(Ile)-lysidine/2-thiocytidine synthase N-terminal" evidence="7">
    <location>
        <begin position="25"/>
        <end position="198"/>
    </location>
</feature>
<comment type="catalytic activity">
    <reaction evidence="5 6">
        <text>cytidine(34) in tRNA(Ile2) + L-lysine + ATP = lysidine(34) in tRNA(Ile2) + AMP + diphosphate + H(+)</text>
        <dbReference type="Rhea" id="RHEA:43744"/>
        <dbReference type="Rhea" id="RHEA-COMP:10625"/>
        <dbReference type="Rhea" id="RHEA-COMP:10670"/>
        <dbReference type="ChEBI" id="CHEBI:15378"/>
        <dbReference type="ChEBI" id="CHEBI:30616"/>
        <dbReference type="ChEBI" id="CHEBI:32551"/>
        <dbReference type="ChEBI" id="CHEBI:33019"/>
        <dbReference type="ChEBI" id="CHEBI:82748"/>
        <dbReference type="ChEBI" id="CHEBI:83665"/>
        <dbReference type="ChEBI" id="CHEBI:456215"/>
        <dbReference type="EC" id="6.3.4.19"/>
    </reaction>
</comment>
<evidence type="ECO:0000259" key="7">
    <source>
        <dbReference type="Pfam" id="PF01171"/>
    </source>
</evidence>
<evidence type="ECO:0000256" key="4">
    <source>
        <dbReference type="ARBA" id="ARBA00022840"/>
    </source>
</evidence>
<sequence length="409" mass="43907">MTADPVEARVHAALDDLAGACPTLGIALSGGGDSTALMHLAHGWGRARLSAATVDHGLRPGSTQEAREAGLAAAALGIPHEILQWTRRGDGNLMAAAREARLQLLADWARRNGLSAVLLGHTLDDQAETLLMRLNRGAGVDGLSAMAPVREAFGITWLRPLLGVGRADLRQWLMARELTWADDPSNENPDYERVRMRKAIAVLGLPMPQLAQSAENLAMARDALCDFAAKVAEGAQSRAGSLALPLDAFRTAPLEIRRRLLVAGLRFVGGGDYPPRRGPVLHALAELEGDARLTLDGVIVEPRDGFLWLIREPAAALRSPAGEGGAMIWDRRWKVHGLQPGQQVRAVGHEPLPGLDWRAAGLMRDEAAASPGIWARGKLIAAPTLHPTPDYGAKPLRGLKEFRALLYTH</sequence>
<dbReference type="HAMAP" id="MF_01161">
    <property type="entry name" value="tRNA_Ile_lys_synt"/>
    <property type="match status" value="1"/>
</dbReference>
<dbReference type="InterPro" id="IPR011063">
    <property type="entry name" value="TilS/TtcA_N"/>
</dbReference>
<name>A0ABX7JKS8_9RHOB</name>
<evidence type="ECO:0000256" key="5">
    <source>
        <dbReference type="ARBA" id="ARBA00048539"/>
    </source>
</evidence>
<evidence type="ECO:0000256" key="3">
    <source>
        <dbReference type="ARBA" id="ARBA00022741"/>
    </source>
</evidence>